<sequence length="115" mass="12044">MTGTLTGGHLDAQVGIVRVDITTALGSLGERLVFGKEKHGRRLAKPVRPAAAGAVGGVLADCNGIVPRSAIRERAWTSGKAPKNKRKSSKRGLQWGWGANTVRAPQFRGSLGFAG</sequence>
<gene>
    <name evidence="2" type="ORF">METZ01_LOCUS236865</name>
</gene>
<name>A0A382HC23_9ZZZZ</name>
<protein>
    <submittedName>
        <fullName evidence="2">Uncharacterized protein</fullName>
    </submittedName>
</protein>
<evidence type="ECO:0000313" key="2">
    <source>
        <dbReference type="EMBL" id="SVB84011.1"/>
    </source>
</evidence>
<dbReference type="EMBL" id="UINC01059988">
    <property type="protein sequence ID" value="SVB84011.1"/>
    <property type="molecule type" value="Genomic_DNA"/>
</dbReference>
<organism evidence="2">
    <name type="scientific">marine metagenome</name>
    <dbReference type="NCBI Taxonomy" id="408172"/>
    <lineage>
        <taxon>unclassified sequences</taxon>
        <taxon>metagenomes</taxon>
        <taxon>ecological metagenomes</taxon>
    </lineage>
</organism>
<reference evidence="2" key="1">
    <citation type="submission" date="2018-05" db="EMBL/GenBank/DDBJ databases">
        <authorList>
            <person name="Lanie J.A."/>
            <person name="Ng W.-L."/>
            <person name="Kazmierczak K.M."/>
            <person name="Andrzejewski T.M."/>
            <person name="Davidsen T.M."/>
            <person name="Wayne K.J."/>
            <person name="Tettelin H."/>
            <person name="Glass J.I."/>
            <person name="Rusch D."/>
            <person name="Podicherti R."/>
            <person name="Tsui H.-C.T."/>
            <person name="Winkler M.E."/>
        </authorList>
    </citation>
    <scope>NUCLEOTIDE SEQUENCE</scope>
</reference>
<evidence type="ECO:0000256" key="1">
    <source>
        <dbReference type="SAM" id="MobiDB-lite"/>
    </source>
</evidence>
<accession>A0A382HC23</accession>
<proteinExistence type="predicted"/>
<feature type="region of interest" description="Disordered" evidence="1">
    <location>
        <begin position="73"/>
        <end position="95"/>
    </location>
</feature>
<dbReference type="AlphaFoldDB" id="A0A382HC23"/>